<organism evidence="7 8">
    <name type="scientific">Cuscuta campestris</name>
    <dbReference type="NCBI Taxonomy" id="132261"/>
    <lineage>
        <taxon>Eukaryota</taxon>
        <taxon>Viridiplantae</taxon>
        <taxon>Streptophyta</taxon>
        <taxon>Embryophyta</taxon>
        <taxon>Tracheophyta</taxon>
        <taxon>Spermatophyta</taxon>
        <taxon>Magnoliopsida</taxon>
        <taxon>eudicotyledons</taxon>
        <taxon>Gunneridae</taxon>
        <taxon>Pentapetalae</taxon>
        <taxon>asterids</taxon>
        <taxon>lamiids</taxon>
        <taxon>Solanales</taxon>
        <taxon>Convolvulaceae</taxon>
        <taxon>Cuscuteae</taxon>
        <taxon>Cuscuta</taxon>
        <taxon>Cuscuta subgen. Grammica</taxon>
        <taxon>Cuscuta sect. Cleistogrammica</taxon>
    </lineage>
</organism>
<reference evidence="7 8" key="1">
    <citation type="submission" date="2018-04" db="EMBL/GenBank/DDBJ databases">
        <authorList>
            <person name="Vogel A."/>
        </authorList>
    </citation>
    <scope>NUCLEOTIDE SEQUENCE [LARGE SCALE GENOMIC DNA]</scope>
</reference>
<dbReference type="SMART" id="SM00025">
    <property type="entry name" value="Pumilio"/>
    <property type="match status" value="7"/>
</dbReference>
<dbReference type="PANTHER" id="PTHR12537">
    <property type="entry name" value="RNA BINDING PROTEIN PUMILIO-RELATED"/>
    <property type="match status" value="1"/>
</dbReference>
<dbReference type="EMBL" id="OOIL02002808">
    <property type="protein sequence ID" value="VFQ84827.1"/>
    <property type="molecule type" value="Genomic_DNA"/>
</dbReference>
<keyword evidence="1" id="KW-0677">Repeat</keyword>
<dbReference type="GO" id="GO:0005737">
    <property type="term" value="C:cytoplasm"/>
    <property type="evidence" value="ECO:0007669"/>
    <property type="project" value="TreeGrafter"/>
</dbReference>
<dbReference type="Proteomes" id="UP000595140">
    <property type="component" value="Unassembled WGS sequence"/>
</dbReference>
<dbReference type="Gene3D" id="1.25.10.10">
    <property type="entry name" value="Leucine-rich Repeat Variant"/>
    <property type="match status" value="1"/>
</dbReference>
<keyword evidence="3" id="KW-0694">RNA-binding</keyword>
<dbReference type="GO" id="GO:0006417">
    <property type="term" value="P:regulation of translation"/>
    <property type="evidence" value="ECO:0007669"/>
    <property type="project" value="UniProtKB-KW"/>
</dbReference>
<dbReference type="PANTHER" id="PTHR12537:SF137">
    <property type="entry name" value="PUMILIO HOMOLOG 16-RELATED"/>
    <property type="match status" value="1"/>
</dbReference>
<feature type="repeat" description="Pumilio" evidence="4">
    <location>
        <begin position="189"/>
        <end position="225"/>
    </location>
</feature>
<dbReference type="PROSITE" id="PS50303">
    <property type="entry name" value="PUM_HD"/>
    <property type="match status" value="1"/>
</dbReference>
<keyword evidence="8" id="KW-1185">Reference proteome</keyword>
<evidence type="ECO:0000256" key="5">
    <source>
        <dbReference type="SAM" id="MobiDB-lite"/>
    </source>
</evidence>
<keyword evidence="2" id="KW-0810">Translation regulation</keyword>
<feature type="region of interest" description="Disordered" evidence="5">
    <location>
        <begin position="33"/>
        <end position="56"/>
    </location>
</feature>
<proteinExistence type="predicted"/>
<feature type="domain" description="PUM-HD" evidence="6">
    <location>
        <begin position="47"/>
        <end position="400"/>
    </location>
</feature>
<dbReference type="AlphaFoldDB" id="A0A484M875"/>
<dbReference type="InterPro" id="IPR001313">
    <property type="entry name" value="Pumilio_RNA-bd_rpt"/>
</dbReference>
<accession>A0A484M875</accession>
<protein>
    <recommendedName>
        <fullName evidence="6">PUM-HD domain-containing protein</fullName>
    </recommendedName>
</protein>
<dbReference type="GO" id="GO:0003729">
    <property type="term" value="F:mRNA binding"/>
    <property type="evidence" value="ECO:0007669"/>
    <property type="project" value="TreeGrafter"/>
</dbReference>
<dbReference type="InterPro" id="IPR033133">
    <property type="entry name" value="PUM-HD"/>
</dbReference>
<dbReference type="InterPro" id="IPR016024">
    <property type="entry name" value="ARM-type_fold"/>
</dbReference>
<name>A0A484M875_9ASTE</name>
<evidence type="ECO:0000313" key="8">
    <source>
        <dbReference type="Proteomes" id="UP000595140"/>
    </source>
</evidence>
<evidence type="ECO:0000259" key="6">
    <source>
        <dbReference type="PROSITE" id="PS50303"/>
    </source>
</evidence>
<feature type="repeat" description="Pumilio" evidence="4">
    <location>
        <begin position="333"/>
        <end position="374"/>
    </location>
</feature>
<evidence type="ECO:0000256" key="4">
    <source>
        <dbReference type="PROSITE-ProRule" id="PRU00317"/>
    </source>
</evidence>
<dbReference type="InterPro" id="IPR011989">
    <property type="entry name" value="ARM-like"/>
</dbReference>
<dbReference type="SUPFAM" id="SSF48371">
    <property type="entry name" value="ARM repeat"/>
    <property type="match status" value="1"/>
</dbReference>
<dbReference type="PROSITE" id="PS50302">
    <property type="entry name" value="PUM"/>
    <property type="match status" value="2"/>
</dbReference>
<evidence type="ECO:0000313" key="7">
    <source>
        <dbReference type="EMBL" id="VFQ84827.1"/>
    </source>
</evidence>
<feature type="compositionally biased region" description="Low complexity" evidence="5">
    <location>
        <begin position="39"/>
        <end position="56"/>
    </location>
</feature>
<evidence type="ECO:0000256" key="3">
    <source>
        <dbReference type="ARBA" id="ARBA00022884"/>
    </source>
</evidence>
<evidence type="ECO:0000256" key="1">
    <source>
        <dbReference type="ARBA" id="ARBA00022737"/>
    </source>
</evidence>
<feature type="region of interest" description="Disordered" evidence="5">
    <location>
        <begin position="1"/>
        <end position="20"/>
    </location>
</feature>
<dbReference type="Pfam" id="PF00806">
    <property type="entry name" value="PUF"/>
    <property type="match status" value="7"/>
</dbReference>
<gene>
    <name evidence="7" type="ORF">CCAM_LOCUS26603</name>
</gene>
<dbReference type="OrthoDB" id="668540at2759"/>
<sequence length="404" mass="46301">MATLNPANPNNQLYDKEEEEEEEALRSLASMNLNEHHSGSGSSSAAHSTTNWGNYETNNNNDNNFYSPNIWARNNPPAAPTLVVEAAKTMEGSMVLQRFLDEGNHVLRQQIFKGILGNLFEVMTNEFAHHLFRKLLEDCESREVQTIVFTLCSHDHLFVEISLQKYGSTAIQNLIKKLRRLGFGKTITHILSQRFLELMTSAQGQYVVQQCLKTFKPNENRVLYDALVYYLIELATCRYGCISLNICLDCMSRTHQTKLLEQIVEHSEFLSHDPWGHYVVQHVLTLKEENISRAICIRLERHYMHLAQRMGGSHVVENCMKSSEFGMESVVRTLLRREKALLHLASDKFGNYVVQKALEVTKQDNRKLYESLVMVIMTKKSALSGNVIGRHVINMIKRLEDNNV</sequence>
<feature type="compositionally biased region" description="Polar residues" evidence="5">
    <location>
        <begin position="1"/>
        <end position="13"/>
    </location>
</feature>
<evidence type="ECO:0000256" key="2">
    <source>
        <dbReference type="ARBA" id="ARBA00022845"/>
    </source>
</evidence>